<dbReference type="PROSITE" id="PS50940">
    <property type="entry name" value="CHIT_BIND_II"/>
    <property type="match status" value="1"/>
</dbReference>
<protein>
    <recommendedName>
        <fullName evidence="14">Chitin-binding type-2 domain-containing protein</fullName>
    </recommendedName>
</protein>
<dbReference type="EMBL" id="JARPUR010000006">
    <property type="protein sequence ID" value="KAK4873777.1"/>
    <property type="molecule type" value="Genomic_DNA"/>
</dbReference>
<dbReference type="InterPro" id="IPR002401">
    <property type="entry name" value="Cyt_P450_E_grp-I"/>
</dbReference>
<evidence type="ECO:0000256" key="4">
    <source>
        <dbReference type="ARBA" id="ARBA00010617"/>
    </source>
</evidence>
<dbReference type="GO" id="GO:0005506">
    <property type="term" value="F:iron ion binding"/>
    <property type="evidence" value="ECO:0007669"/>
    <property type="project" value="InterPro"/>
</dbReference>
<dbReference type="InterPro" id="IPR036396">
    <property type="entry name" value="Cyt_P450_sf"/>
</dbReference>
<evidence type="ECO:0000256" key="7">
    <source>
        <dbReference type="ARBA" id="ARBA00022824"/>
    </source>
</evidence>
<keyword evidence="8" id="KW-0492">Microsome</keyword>
<evidence type="ECO:0000256" key="3">
    <source>
        <dbReference type="ARBA" id="ARBA00004406"/>
    </source>
</evidence>
<keyword evidence="6 13" id="KW-0479">Metal-binding</keyword>
<keyword evidence="10 13" id="KW-0408">Iron</keyword>
<dbReference type="AlphaFoldDB" id="A0AAN7NZK3"/>
<dbReference type="GO" id="GO:0008061">
    <property type="term" value="F:chitin binding"/>
    <property type="evidence" value="ECO:0007669"/>
    <property type="project" value="InterPro"/>
</dbReference>
<evidence type="ECO:0000256" key="13">
    <source>
        <dbReference type="PIRSR" id="PIRSR602401-1"/>
    </source>
</evidence>
<dbReference type="Gene3D" id="1.10.630.10">
    <property type="entry name" value="Cytochrome P450"/>
    <property type="match status" value="1"/>
</dbReference>
<dbReference type="PANTHER" id="PTHR24292">
    <property type="entry name" value="CYTOCHROME P450"/>
    <property type="match status" value="1"/>
</dbReference>
<keyword evidence="7" id="KW-0256">Endoplasmic reticulum</keyword>
<comment type="subcellular location">
    <subcellularLocation>
        <location evidence="3">Endoplasmic reticulum membrane</location>
        <topology evidence="3">Peripheral membrane protein</topology>
    </subcellularLocation>
    <subcellularLocation>
        <location evidence="2">Microsome membrane</location>
        <topology evidence="2">Peripheral membrane protein</topology>
    </subcellularLocation>
</comment>
<dbReference type="PROSITE" id="PS00086">
    <property type="entry name" value="CYTOCHROME_P450"/>
    <property type="match status" value="1"/>
</dbReference>
<name>A0AAN7NZK3_9COLE</name>
<proteinExistence type="inferred from homology"/>
<evidence type="ECO:0000256" key="5">
    <source>
        <dbReference type="ARBA" id="ARBA00022617"/>
    </source>
</evidence>
<feature type="binding site" description="axial binding residue" evidence="13">
    <location>
        <position position="430"/>
    </location>
    <ligand>
        <name>heme</name>
        <dbReference type="ChEBI" id="CHEBI:30413"/>
    </ligand>
    <ligandPart>
        <name>Fe</name>
        <dbReference type="ChEBI" id="CHEBI:18248"/>
    </ligandPart>
</feature>
<keyword evidence="9" id="KW-0560">Oxidoreductase</keyword>
<evidence type="ECO:0000256" key="2">
    <source>
        <dbReference type="ARBA" id="ARBA00004174"/>
    </source>
</evidence>
<accession>A0AAN7NZK3</accession>
<evidence type="ECO:0000256" key="12">
    <source>
        <dbReference type="ARBA" id="ARBA00023136"/>
    </source>
</evidence>
<evidence type="ECO:0000256" key="8">
    <source>
        <dbReference type="ARBA" id="ARBA00022848"/>
    </source>
</evidence>
<dbReference type="SUPFAM" id="SSF48264">
    <property type="entry name" value="Cytochrome P450"/>
    <property type="match status" value="1"/>
</dbReference>
<comment type="caution">
    <text evidence="15">The sequence shown here is derived from an EMBL/GenBank/DDBJ whole genome shotgun (WGS) entry which is preliminary data.</text>
</comment>
<evidence type="ECO:0000256" key="11">
    <source>
        <dbReference type="ARBA" id="ARBA00023033"/>
    </source>
</evidence>
<evidence type="ECO:0000313" key="15">
    <source>
        <dbReference type="EMBL" id="KAK4873777.1"/>
    </source>
</evidence>
<dbReference type="InterPro" id="IPR017972">
    <property type="entry name" value="Cyt_P450_CS"/>
</dbReference>
<dbReference type="InterPro" id="IPR001128">
    <property type="entry name" value="Cyt_P450"/>
</dbReference>
<dbReference type="GO" id="GO:0005576">
    <property type="term" value="C:extracellular region"/>
    <property type="evidence" value="ECO:0007669"/>
    <property type="project" value="InterPro"/>
</dbReference>
<evidence type="ECO:0000256" key="10">
    <source>
        <dbReference type="ARBA" id="ARBA00023004"/>
    </source>
</evidence>
<dbReference type="GO" id="GO:0020037">
    <property type="term" value="F:heme binding"/>
    <property type="evidence" value="ECO:0007669"/>
    <property type="project" value="InterPro"/>
</dbReference>
<dbReference type="PRINTS" id="PR00463">
    <property type="entry name" value="EP450I"/>
</dbReference>
<keyword evidence="5 13" id="KW-0349">Heme</keyword>
<dbReference type="PRINTS" id="PR00385">
    <property type="entry name" value="P450"/>
</dbReference>
<gene>
    <name evidence="15" type="ORF">RN001_013137</name>
</gene>
<keyword evidence="16" id="KW-1185">Reference proteome</keyword>
<dbReference type="FunFam" id="1.10.630.10:FF:000042">
    <property type="entry name" value="Cytochrome P450"/>
    <property type="match status" value="1"/>
</dbReference>
<dbReference type="CDD" id="cd11056">
    <property type="entry name" value="CYP6-like"/>
    <property type="match status" value="1"/>
</dbReference>
<dbReference type="GO" id="GO:0005789">
    <property type="term" value="C:endoplasmic reticulum membrane"/>
    <property type="evidence" value="ECO:0007669"/>
    <property type="project" value="UniProtKB-SubCell"/>
</dbReference>
<dbReference type="Proteomes" id="UP001353858">
    <property type="component" value="Unassembled WGS sequence"/>
</dbReference>
<comment type="similarity">
    <text evidence="4">Belongs to the cytochrome P450 family.</text>
</comment>
<dbReference type="PANTHER" id="PTHR24292:SF54">
    <property type="entry name" value="CYP9F3-RELATED"/>
    <property type="match status" value="1"/>
</dbReference>
<organism evidence="15 16">
    <name type="scientific">Aquatica leii</name>
    <dbReference type="NCBI Taxonomy" id="1421715"/>
    <lineage>
        <taxon>Eukaryota</taxon>
        <taxon>Metazoa</taxon>
        <taxon>Ecdysozoa</taxon>
        <taxon>Arthropoda</taxon>
        <taxon>Hexapoda</taxon>
        <taxon>Insecta</taxon>
        <taxon>Pterygota</taxon>
        <taxon>Neoptera</taxon>
        <taxon>Endopterygota</taxon>
        <taxon>Coleoptera</taxon>
        <taxon>Polyphaga</taxon>
        <taxon>Elateriformia</taxon>
        <taxon>Elateroidea</taxon>
        <taxon>Lampyridae</taxon>
        <taxon>Luciolinae</taxon>
        <taxon>Aquatica</taxon>
    </lineage>
</organism>
<feature type="domain" description="Chitin-binding type-2" evidence="14">
    <location>
        <begin position="766"/>
        <end position="830"/>
    </location>
</feature>
<sequence>MWPVVLRKASTAEVIHKLYLTYPDKRYIGMYNFTTPTLMVRDPNLLKKILVKDFDVFRDHRPFISSDVDPTWSKNLFAMPGDERWHEMRATLSPAFTSSKMRIMFSLMKETAQDFVDYYSKQENMVIEDFKDSFTKFSNDVIANTAFGVKCNTLEDPNNEFYMTGKKFTSFKGFRGFVMMVVVFMPTVSKILRLPLFNKKIVNFFESIVKRNIKIREENNIIRPDMLHLLMEARKGQLKNENDSLIPEAGFAVVEESEMVKNSKKRKIDITDEDITSQALLFFFGGYETMSTMFSYIAYELALNPEVQTKLQKEVDETYEELNGDLTYEALAGMKYLDCVVSETLRKWPPFVGTNRRSTRDYTINPEGPDETTLHLKKSSSCFIPIYSIQRDPKYYPNPDQFDPERFNETNRKSIHPFTYIPFGGGPRNCLANRFALIEGKILIAELVRKLEFVPVEKTQIPIKFSTTNFMPLPDEGIWLGIVGKGDTIESTLPADSGGSGAEDGPGSGSFVLDGSIKLSVEGLTRTYLVRFATTYENGEVVDYRFTQHLNKAASANDICANVEPDKLACSDCHSVVYCKQKEDGSWTTTPMGNCPQGKVCKKGHCVTSSICPFPNLPFVCSSAGVFPDPGDCAKYHFCVPDGVNIFKDYPMDCENNNPTIQYGYNPVTTFCSDKISNGQCSKTTINWTKAQIDYRLITKLHDNEKQLENECVSTGLTCKGCCEINLCQQNNSIWTETSLGRCPTSEVCIKGACFKSICATTVDLLFICTTVGTFPDPVDCKTYHYCVPSHEDEHTLLHFKINCENNSTYGYNPNSTYCSDPLLNEECEDYPVPICKNMFQKGPLPRNPTLYYSCLTHPTHPFLLYPYQMACPNGRIFDSSCGCL</sequence>
<evidence type="ECO:0000259" key="14">
    <source>
        <dbReference type="PROSITE" id="PS50940"/>
    </source>
</evidence>
<dbReference type="InterPro" id="IPR002557">
    <property type="entry name" value="Chitin-bd_dom"/>
</dbReference>
<dbReference type="GO" id="GO:0004497">
    <property type="term" value="F:monooxygenase activity"/>
    <property type="evidence" value="ECO:0007669"/>
    <property type="project" value="UniProtKB-KW"/>
</dbReference>
<dbReference type="SMART" id="SM00494">
    <property type="entry name" value="ChtBD2"/>
    <property type="match status" value="2"/>
</dbReference>
<reference evidence="16" key="1">
    <citation type="submission" date="2023-01" db="EMBL/GenBank/DDBJ databases">
        <title>Key to firefly adult light organ development and bioluminescence: homeobox transcription factors regulate luciferase expression and transportation to peroxisome.</title>
        <authorList>
            <person name="Fu X."/>
        </authorList>
    </citation>
    <scope>NUCLEOTIDE SEQUENCE [LARGE SCALE GENOMIC DNA]</scope>
</reference>
<dbReference type="InterPro" id="IPR050476">
    <property type="entry name" value="Insect_CytP450_Detox"/>
</dbReference>
<evidence type="ECO:0000313" key="16">
    <source>
        <dbReference type="Proteomes" id="UP001353858"/>
    </source>
</evidence>
<keyword evidence="12" id="KW-0472">Membrane</keyword>
<evidence type="ECO:0000256" key="6">
    <source>
        <dbReference type="ARBA" id="ARBA00022723"/>
    </source>
</evidence>
<dbReference type="Pfam" id="PF00067">
    <property type="entry name" value="p450"/>
    <property type="match status" value="1"/>
</dbReference>
<dbReference type="GO" id="GO:0016705">
    <property type="term" value="F:oxidoreductase activity, acting on paired donors, with incorporation or reduction of molecular oxygen"/>
    <property type="evidence" value="ECO:0007669"/>
    <property type="project" value="InterPro"/>
</dbReference>
<evidence type="ECO:0000256" key="1">
    <source>
        <dbReference type="ARBA" id="ARBA00001971"/>
    </source>
</evidence>
<evidence type="ECO:0000256" key="9">
    <source>
        <dbReference type="ARBA" id="ARBA00023002"/>
    </source>
</evidence>
<keyword evidence="11" id="KW-0503">Monooxygenase</keyword>
<comment type="cofactor">
    <cofactor evidence="1 13">
        <name>heme</name>
        <dbReference type="ChEBI" id="CHEBI:30413"/>
    </cofactor>
</comment>